<dbReference type="EMBL" id="CM034401">
    <property type="protein sequence ID" value="KAJ0175788.1"/>
    <property type="molecule type" value="Genomic_DNA"/>
</dbReference>
<sequence length="354" mass="40376">MTSSNVNWGCCGEGKDEEHHLPCTKCSKIYHLECVGLEIDNITSKKTAAWKCPVCLSLQPRGNKTDNTLIRNVPATRSYKRVAVNSPPNLQHEPTLTREDVTEIVEGVMSSQFNEMLSKMNSTLLGAFDNKLQPIQDEICEMVKAMDYINVQFEDIRREHKISQDDIKALKSENENLKTTMINLENRLSQLEQHARAKNIELQCVPEKNTENLINIITDLGKVIKCDVNEKNIIKCTRVAKLQRDTNRPRSIIVEFVTPRIRDDFIAGVAKYNKNNPTNKLNSSLIGIPGPKTQIFVAEHLSPTNKSLHAAARLKAKQMNYKFIWIKNGRIFTRKNEESPYIWIKDNSCLDKIV</sequence>
<proteinExistence type="predicted"/>
<evidence type="ECO:0000313" key="1">
    <source>
        <dbReference type="EMBL" id="KAJ0175788.1"/>
    </source>
</evidence>
<name>A0ACC1CVW2_9NEOP</name>
<dbReference type="Proteomes" id="UP000824533">
    <property type="component" value="Linkage Group LG15"/>
</dbReference>
<gene>
    <name evidence="1" type="ORF">K1T71_008947</name>
</gene>
<reference evidence="1 2" key="1">
    <citation type="journal article" date="2021" name="Front. Genet.">
        <title>Chromosome-Level Genome Assembly Reveals Significant Gene Expansion in the Toll and IMD Signaling Pathways of Dendrolimus kikuchii.</title>
        <authorList>
            <person name="Zhou J."/>
            <person name="Wu P."/>
            <person name="Xiong Z."/>
            <person name="Liu N."/>
            <person name="Zhao N."/>
            <person name="Ji M."/>
            <person name="Qiu Y."/>
            <person name="Yang B."/>
        </authorList>
    </citation>
    <scope>NUCLEOTIDE SEQUENCE [LARGE SCALE GENOMIC DNA]</scope>
    <source>
        <strain evidence="1">Ann1</strain>
    </source>
</reference>
<comment type="caution">
    <text evidence="1">The sequence shown here is derived from an EMBL/GenBank/DDBJ whole genome shotgun (WGS) entry which is preliminary data.</text>
</comment>
<evidence type="ECO:0000313" key="2">
    <source>
        <dbReference type="Proteomes" id="UP000824533"/>
    </source>
</evidence>
<keyword evidence="2" id="KW-1185">Reference proteome</keyword>
<organism evidence="1 2">
    <name type="scientific">Dendrolimus kikuchii</name>
    <dbReference type="NCBI Taxonomy" id="765133"/>
    <lineage>
        <taxon>Eukaryota</taxon>
        <taxon>Metazoa</taxon>
        <taxon>Ecdysozoa</taxon>
        <taxon>Arthropoda</taxon>
        <taxon>Hexapoda</taxon>
        <taxon>Insecta</taxon>
        <taxon>Pterygota</taxon>
        <taxon>Neoptera</taxon>
        <taxon>Endopterygota</taxon>
        <taxon>Lepidoptera</taxon>
        <taxon>Glossata</taxon>
        <taxon>Ditrysia</taxon>
        <taxon>Bombycoidea</taxon>
        <taxon>Lasiocampidae</taxon>
        <taxon>Dendrolimus</taxon>
    </lineage>
</organism>
<protein>
    <submittedName>
        <fullName evidence="1">Uncharacterized protein</fullName>
    </submittedName>
</protein>
<accession>A0ACC1CVW2</accession>